<comment type="caution">
    <text evidence="1">The sequence shown here is derived from an EMBL/GenBank/DDBJ whole genome shotgun (WGS) entry which is preliminary data.</text>
</comment>
<proteinExistence type="predicted"/>
<organism evidence="1 2">
    <name type="scientific">Aristaeella lactis</name>
    <dbReference type="NCBI Taxonomy" id="3046383"/>
    <lineage>
        <taxon>Bacteria</taxon>
        <taxon>Bacillati</taxon>
        <taxon>Bacillota</taxon>
        <taxon>Clostridia</taxon>
        <taxon>Eubacteriales</taxon>
        <taxon>Aristaeellaceae</taxon>
        <taxon>Aristaeella</taxon>
    </lineage>
</organism>
<sequence length="137" mass="15966">MNFLQRLRESLSRFMLGRHGLDNLGMFTFITGLVLSILSSFIGSGLLSFIGLALYVTTIFRMLSRNNEKRIAENRKYIDLTSNWKLKSAQFAKRMKNRKDYKYFKCPNCKVLLRIKRGAGEKDITCVRCGHQFKQRS</sequence>
<keyword evidence="2" id="KW-1185">Reference proteome</keyword>
<name>A0AC61PIZ6_9FIRM</name>
<evidence type="ECO:0000313" key="2">
    <source>
        <dbReference type="Proteomes" id="UP000192328"/>
    </source>
</evidence>
<protein>
    <submittedName>
        <fullName evidence="1">Uncharacterized protein</fullName>
    </submittedName>
</protein>
<dbReference type="EMBL" id="FWXZ01000001">
    <property type="protein sequence ID" value="SMC42059.1"/>
    <property type="molecule type" value="Genomic_DNA"/>
</dbReference>
<dbReference type="Proteomes" id="UP000192328">
    <property type="component" value="Unassembled WGS sequence"/>
</dbReference>
<reference evidence="1" key="1">
    <citation type="submission" date="2017-04" db="EMBL/GenBank/DDBJ databases">
        <authorList>
            <person name="Varghese N."/>
            <person name="Submissions S."/>
        </authorList>
    </citation>
    <scope>NUCLEOTIDE SEQUENCE</scope>
    <source>
        <strain evidence="1">WTE2008</strain>
    </source>
</reference>
<evidence type="ECO:0000313" key="1">
    <source>
        <dbReference type="EMBL" id="SMC42059.1"/>
    </source>
</evidence>
<accession>A0AC61PIZ6</accession>
<gene>
    <name evidence="1" type="ORF">SAMN06297397_0821</name>
</gene>